<feature type="transmembrane region" description="Helical" evidence="9">
    <location>
        <begin position="239"/>
        <end position="259"/>
    </location>
</feature>
<evidence type="ECO:0000256" key="4">
    <source>
        <dbReference type="ARBA" id="ARBA00022781"/>
    </source>
</evidence>
<evidence type="ECO:0000256" key="1">
    <source>
        <dbReference type="ARBA" id="ARBA00004141"/>
    </source>
</evidence>
<keyword evidence="10" id="KW-0934">Plastid</keyword>
<dbReference type="GO" id="GO:0009706">
    <property type="term" value="C:chloroplast inner membrane"/>
    <property type="evidence" value="ECO:0007669"/>
    <property type="project" value="UniProtKB-SubCell"/>
</dbReference>
<dbReference type="InterPro" id="IPR004282">
    <property type="entry name" value="CemA"/>
</dbReference>
<evidence type="ECO:0000256" key="7">
    <source>
        <dbReference type="ARBA" id="ARBA00023136"/>
    </source>
</evidence>
<name>A0A8E3ZK24_9CHLO</name>
<evidence type="ECO:0000256" key="6">
    <source>
        <dbReference type="ARBA" id="ARBA00023065"/>
    </source>
</evidence>
<organism evidence="10">
    <name type="scientific">Medakamo hakoo</name>
    <dbReference type="NCBI Taxonomy" id="3113649"/>
    <lineage>
        <taxon>Eukaryota</taxon>
        <taxon>Viridiplantae</taxon>
        <taxon>Chlorophyta</taxon>
        <taxon>core chlorophytes</taxon>
        <taxon>Trebouxiophyceae</taxon>
        <taxon>Trebouxiophyceae incertae sedis</taxon>
        <taxon>Coccomyxaceae</taxon>
        <taxon>Medakamo</taxon>
    </lineage>
</organism>
<protein>
    <recommendedName>
        <fullName evidence="9">Potassium/proton antiporter CemA</fullName>
    </recommendedName>
    <alternativeName>
        <fullName evidence="9">Chloroplast envelope membrane protein A</fullName>
        <shortName evidence="9">CemA</shortName>
    </alternativeName>
</protein>
<dbReference type="Pfam" id="PF03040">
    <property type="entry name" value="CemA"/>
    <property type="match status" value="1"/>
</dbReference>
<keyword evidence="9" id="KW-0633">Potassium transport</keyword>
<accession>A0A8E3ZK24</accession>
<geneLocation type="chloroplast" evidence="10"/>
<evidence type="ECO:0000256" key="9">
    <source>
        <dbReference type="HAMAP-Rule" id="MF_01308"/>
    </source>
</evidence>
<keyword evidence="9" id="KW-0630">Potassium</keyword>
<evidence type="ECO:0000256" key="3">
    <source>
        <dbReference type="ARBA" id="ARBA00022692"/>
    </source>
</evidence>
<proteinExistence type="inferred from homology"/>
<comment type="similarity">
    <text evidence="8 9">Belongs to the CemA family.</text>
</comment>
<feature type="transmembrane region" description="Helical" evidence="9">
    <location>
        <begin position="47"/>
        <end position="68"/>
    </location>
</feature>
<dbReference type="AlphaFoldDB" id="A0A8E3ZK24"/>
<keyword evidence="10" id="KW-0150">Chloroplast</keyword>
<dbReference type="PANTHER" id="PTHR33650">
    <property type="entry name" value="CHLOROPLAST ENVELOPE MEMBRANE PROTEIN-RELATED"/>
    <property type="match status" value="1"/>
</dbReference>
<keyword evidence="2 9" id="KW-0813">Transport</keyword>
<evidence type="ECO:0000256" key="2">
    <source>
        <dbReference type="ARBA" id="ARBA00022448"/>
    </source>
</evidence>
<keyword evidence="3 9" id="KW-0812">Transmembrane</keyword>
<evidence type="ECO:0000256" key="5">
    <source>
        <dbReference type="ARBA" id="ARBA00022989"/>
    </source>
</evidence>
<gene>
    <name evidence="9 10" type="primary">cemA</name>
</gene>
<keyword evidence="4 9" id="KW-0375">Hydrogen ion transport</keyword>
<dbReference type="GO" id="GO:0015297">
    <property type="term" value="F:antiporter activity"/>
    <property type="evidence" value="ECO:0007669"/>
    <property type="project" value="UniProtKB-KW"/>
</dbReference>
<keyword evidence="7 9" id="KW-0472">Membrane</keyword>
<feature type="transmembrane region" description="Helical" evidence="9">
    <location>
        <begin position="198"/>
        <end position="219"/>
    </location>
</feature>
<keyword evidence="9" id="KW-1001">Plastid inner membrane</keyword>
<dbReference type="EMBL" id="LC604816">
    <property type="protein sequence ID" value="BCT02509.1"/>
    <property type="molecule type" value="Genomic_DNA"/>
</dbReference>
<comment type="catalytic activity">
    <reaction evidence="9">
        <text>K(+)(in) + H(+)(out) = K(+)(out) + H(+)(in)</text>
        <dbReference type="Rhea" id="RHEA:29467"/>
        <dbReference type="ChEBI" id="CHEBI:15378"/>
        <dbReference type="ChEBI" id="CHEBI:29103"/>
    </reaction>
</comment>
<keyword evidence="6 9" id="KW-0406">Ion transport</keyword>
<dbReference type="HAMAP" id="MF_01308">
    <property type="entry name" value="CemA_PxcA"/>
    <property type="match status" value="1"/>
</dbReference>
<keyword evidence="9" id="KW-0050">Antiport</keyword>
<keyword evidence="5 9" id="KW-1133">Transmembrane helix</keyword>
<dbReference type="GO" id="GO:0006813">
    <property type="term" value="P:potassium ion transport"/>
    <property type="evidence" value="ECO:0007669"/>
    <property type="project" value="UniProtKB-UniRule"/>
</dbReference>
<reference evidence="10" key="1">
    <citation type="submission" date="2021-02" db="EMBL/GenBank/DDBJ databases">
        <title>Organelle genome of a novel green alga in the class Trebouxiophyceae.</title>
        <authorList>
            <person name="Takusagawa M."/>
            <person name="Misumi O."/>
            <person name="Inui T.I."/>
            <person name="Kato S."/>
            <person name="Matsunaga S."/>
            <person name="Kuroiwa H."/>
            <person name="Kuroiwa T."/>
        </authorList>
    </citation>
    <scope>NUCLEOTIDE SEQUENCE</scope>
    <source>
        <strain evidence="10">311 I</strain>
    </source>
</reference>
<evidence type="ECO:0000256" key="8">
    <source>
        <dbReference type="ARBA" id="ARBA00043980"/>
    </source>
</evidence>
<feature type="transmembrane region" description="Helical" evidence="9">
    <location>
        <begin position="157"/>
        <end position="177"/>
    </location>
</feature>
<sequence>MQPTPKFKPTGLMPRSIPRTVRRFFQQLQPESEQKALDEFRVSRYQAIVSVQCLLTLICIPLIITWGLKSICIRPFIEHIWNAQNQPLFLNAWQEHRAWLQLQEYADQRFFDQLLMDDNVNMFQLKNIFDETSVKEDLQREFIHLANTFNTESISTLTNIMSDLCCFGVFILLYNFLKPQRAILKTFISETLYSFSDTTKAFLVLLMTDLLVGYHSPIGWELSLETLIQHFGFAPNEDFVFLIVATVPVFLSTVFKYGIFRYLNRVSPSTVAIYHNMIE</sequence>
<dbReference type="GO" id="GO:0015078">
    <property type="term" value="F:proton transmembrane transporter activity"/>
    <property type="evidence" value="ECO:0007669"/>
    <property type="project" value="UniProtKB-UniRule"/>
</dbReference>
<dbReference type="PANTHER" id="PTHR33650:SF2">
    <property type="entry name" value="CHLOROPLAST ENVELOPE MEMBRANE PROTEIN"/>
    <property type="match status" value="1"/>
</dbReference>
<comment type="subcellular location">
    <subcellularLocation>
        <location evidence="1">Membrane</location>
        <topology evidence="1">Multi-pass membrane protein</topology>
    </subcellularLocation>
    <subcellularLocation>
        <location evidence="9">Plastid</location>
        <location evidence="9">Chloroplast inner membrane</location>
        <topology evidence="9">Multi-pass membrane protein</topology>
    </subcellularLocation>
</comment>
<evidence type="ECO:0000313" key="10">
    <source>
        <dbReference type="EMBL" id="BCT02509.1"/>
    </source>
</evidence>
<comment type="function">
    <text evidence="9">Contributes to K(+)/H(+) antiport activity by supporting proton efflux to control proton extrusion and homeostasis in chloroplasts in a light-dependent manner to modulate photosynthesis. Prevents excessive induction of non-photochemical quenching (NPQ) under continuous-light conditions. Indirectly promotes efficient inorganic carbon uptake into chloroplasts.</text>
</comment>